<dbReference type="InterPro" id="IPR022298">
    <property type="entry name" value="Conjug_transposon_TraN"/>
</dbReference>
<dbReference type="STRING" id="1071918.SAMN05421544_10233"/>
<reference evidence="1 2" key="1">
    <citation type="submission" date="2016-10" db="EMBL/GenBank/DDBJ databases">
        <authorList>
            <person name="de Groot N.N."/>
        </authorList>
    </citation>
    <scope>NUCLEOTIDE SEQUENCE [LARGE SCALE GENOMIC DNA]</scope>
    <source>
        <strain evidence="1 2">DSM 24015</strain>
    </source>
</reference>
<organism evidence="1 2">
    <name type="scientific">Riemerella columbipharyngis</name>
    <dbReference type="NCBI Taxonomy" id="1071918"/>
    <lineage>
        <taxon>Bacteria</taxon>
        <taxon>Pseudomonadati</taxon>
        <taxon>Bacteroidota</taxon>
        <taxon>Flavobacteriia</taxon>
        <taxon>Flavobacteriales</taxon>
        <taxon>Weeksellaceae</taxon>
        <taxon>Riemerella</taxon>
    </lineage>
</organism>
<dbReference type="OrthoDB" id="1038500at2"/>
<dbReference type="Proteomes" id="UP000198517">
    <property type="component" value="Unassembled WGS sequence"/>
</dbReference>
<keyword evidence="2" id="KW-1185">Reference proteome</keyword>
<name>A0A1G6ZD37_9FLAO</name>
<dbReference type="EMBL" id="FNAS01000002">
    <property type="protein sequence ID" value="SDE00067.1"/>
    <property type="molecule type" value="Genomic_DNA"/>
</dbReference>
<protein>
    <submittedName>
        <fullName evidence="1">Bacteroides conjugative transposon TraN protein</fullName>
    </submittedName>
</protein>
<evidence type="ECO:0000313" key="1">
    <source>
        <dbReference type="EMBL" id="SDE00067.1"/>
    </source>
</evidence>
<proteinExistence type="predicted"/>
<dbReference type="RefSeq" id="WP_092735921.1">
    <property type="nucleotide sequence ID" value="NZ_FNAS01000002.1"/>
</dbReference>
<accession>A0A1G6ZD37</accession>
<gene>
    <name evidence="1" type="ORF">SAMN05421544_10233</name>
</gene>
<evidence type="ECO:0000313" key="2">
    <source>
        <dbReference type="Proteomes" id="UP000198517"/>
    </source>
</evidence>
<dbReference type="AlphaFoldDB" id="A0A1G6ZD37"/>
<sequence>MERIRKTLALIIVMITVLVNAQSGKKVTNIETLPAVYMTEDVNLHFISPEPIQFVDISTNKLVGDLPTDNIARIKIFNSKSEVSDTLNLKSNSSKINKYKFSNGQLLGVITVVGQSFMAQYKAIYKKNKYNITTNIEVQPDDMQPLEFPKETFSNKELTNFAMRIFELKDKKQIRSVKDLKLNLSLNHIYVIDDYIFLDLSIENSSNLSYDINQLKFTIDDKKIYKATNSQTIELKPIFRLFGMNSFKKKYHNIFVFRKFTFPNSKVLKIRIAEDPISGRTIELKVKYKDILEADTI</sequence>
<dbReference type="Pfam" id="PF13595">
    <property type="entry name" value="DUF4138"/>
    <property type="match status" value="1"/>
</dbReference>